<dbReference type="CDD" id="cd03784">
    <property type="entry name" value="GT1_Gtf-like"/>
    <property type="match status" value="1"/>
</dbReference>
<evidence type="ECO:0000256" key="1">
    <source>
        <dbReference type="ARBA" id="ARBA00022679"/>
    </source>
</evidence>
<comment type="caution">
    <text evidence="3">The sequence shown here is derived from an EMBL/GenBank/DDBJ whole genome shotgun (WGS) entry which is preliminary data.</text>
</comment>
<evidence type="ECO:0000313" key="3">
    <source>
        <dbReference type="EMBL" id="KAJ8071588.1"/>
    </source>
</evidence>
<sequence length="454" mass="49947">MTKLAKPLILICSTPVTGHLGPCKILAKSLKKRGYEVTFITGTQYGPAISALGVTFVPLQGLSDYDFDPEVWEKRFPERKGLEGLAELVFDMEHLFNTPIASQFETVQRALKIMTEKDPGRPIIVLQDLTFCGIMPLILGAEGLKPTGVIAIGHAAMMISSQDAPPMGTGGLPDTSPEGRKRNIAMHEAARNGIFRKVNEKFYEEFDKLGARRPHVDPIDSMYVIPDRFIQLCTPSAEFPRSDLPKTVFFSGGLPRDPRVAVATRPSWWEEVTTNPSKKRIVFVSQGTVAVKYEELIIPTIQAFADRDDIIVIVALGIKGASLPPSVKIPSNVRVEDFIPFDDILPYCDVLVTNGGYGAFRHGLSNGVPMVMGGDAQEKPETAARCEWAGVGINLRTGKPSVQLLGESVEKVLTDKKYKDRVMGIKSEMDSIDPIDLFEKHILELLQEKTALAN</sequence>
<dbReference type="PANTHER" id="PTHR21015">
    <property type="entry name" value="UDP-N-ACETYLGLUCOSAMINE--N-ACETYLMURAMYL-(PENTAPEPTIDE) PYROPHOSPHORYL-UNDECAPRENOL N-ACETYLGLUCOSAMINE TRANSFERASE 1"/>
    <property type="match status" value="1"/>
</dbReference>
<dbReference type="GO" id="GO:0008194">
    <property type="term" value="F:UDP-glycosyltransferase activity"/>
    <property type="evidence" value="ECO:0007669"/>
    <property type="project" value="InterPro"/>
</dbReference>
<dbReference type="EMBL" id="JAPEIS010000001">
    <property type="protein sequence ID" value="KAJ8071588.1"/>
    <property type="molecule type" value="Genomic_DNA"/>
</dbReference>
<dbReference type="Proteomes" id="UP001152300">
    <property type="component" value="Unassembled WGS sequence"/>
</dbReference>
<organism evidence="3 4">
    <name type="scientific">Sclerotinia nivalis</name>
    <dbReference type="NCBI Taxonomy" id="352851"/>
    <lineage>
        <taxon>Eukaryota</taxon>
        <taxon>Fungi</taxon>
        <taxon>Dikarya</taxon>
        <taxon>Ascomycota</taxon>
        <taxon>Pezizomycotina</taxon>
        <taxon>Leotiomycetes</taxon>
        <taxon>Helotiales</taxon>
        <taxon>Sclerotiniaceae</taxon>
        <taxon>Sclerotinia</taxon>
    </lineage>
</organism>
<dbReference type="OrthoDB" id="5835829at2759"/>
<feature type="domain" description="Erythromycin biosynthesis protein CIII-like C-terminal" evidence="2">
    <location>
        <begin position="313"/>
        <end position="431"/>
    </location>
</feature>
<name>A0A9X0AZZ6_9HELO</name>
<reference evidence="3" key="1">
    <citation type="submission" date="2022-11" db="EMBL/GenBank/DDBJ databases">
        <title>Genome Resource of Sclerotinia nivalis Strain SnTB1, a Plant Pathogen Isolated from American Ginseng.</title>
        <authorList>
            <person name="Fan S."/>
        </authorList>
    </citation>
    <scope>NUCLEOTIDE SEQUENCE</scope>
    <source>
        <strain evidence="3">SnTB1</strain>
    </source>
</reference>
<dbReference type="InterPro" id="IPR002213">
    <property type="entry name" value="UDP_glucos_trans"/>
</dbReference>
<proteinExistence type="predicted"/>
<keyword evidence="1" id="KW-0808">Transferase</keyword>
<dbReference type="Pfam" id="PF06722">
    <property type="entry name" value="EryCIII-like_C"/>
    <property type="match status" value="1"/>
</dbReference>
<evidence type="ECO:0000313" key="4">
    <source>
        <dbReference type="Proteomes" id="UP001152300"/>
    </source>
</evidence>
<evidence type="ECO:0000259" key="2">
    <source>
        <dbReference type="Pfam" id="PF06722"/>
    </source>
</evidence>
<dbReference type="FunFam" id="3.40.50.2000:FF:000072">
    <property type="entry name" value="Glycosyl transferase"/>
    <property type="match status" value="1"/>
</dbReference>
<dbReference type="Gene3D" id="3.40.50.2000">
    <property type="entry name" value="Glycogen Phosphorylase B"/>
    <property type="match status" value="2"/>
</dbReference>
<dbReference type="PANTHER" id="PTHR21015:SF22">
    <property type="entry name" value="GLYCOSYLTRANSFERASE"/>
    <property type="match status" value="1"/>
</dbReference>
<accession>A0A9X0AZZ6</accession>
<dbReference type="InterPro" id="IPR010610">
    <property type="entry name" value="EryCIII-like_C"/>
</dbReference>
<gene>
    <name evidence="3" type="ORF">OCU04_001911</name>
</gene>
<dbReference type="SUPFAM" id="SSF53756">
    <property type="entry name" value="UDP-Glycosyltransferase/glycogen phosphorylase"/>
    <property type="match status" value="1"/>
</dbReference>
<dbReference type="AlphaFoldDB" id="A0A9X0AZZ6"/>
<dbReference type="GO" id="GO:0016758">
    <property type="term" value="F:hexosyltransferase activity"/>
    <property type="evidence" value="ECO:0007669"/>
    <property type="project" value="UniProtKB-ARBA"/>
</dbReference>
<protein>
    <recommendedName>
        <fullName evidence="2">Erythromycin biosynthesis protein CIII-like C-terminal domain-containing protein</fullName>
    </recommendedName>
</protein>
<keyword evidence="4" id="KW-1185">Reference proteome</keyword>